<reference evidence="7" key="1">
    <citation type="submission" date="2016-10" db="EMBL/GenBank/DDBJ databases">
        <authorList>
            <person name="Varghese N."/>
            <person name="Submissions S."/>
        </authorList>
    </citation>
    <scope>NUCLEOTIDE SEQUENCE [LARGE SCALE GENOMIC DNA]</scope>
    <source>
        <strain evidence="7">Nm71</strain>
    </source>
</reference>
<dbReference type="RefSeq" id="WP_090657204.1">
    <property type="nucleotide sequence ID" value="NZ_FOIA01000007.1"/>
</dbReference>
<dbReference type="GO" id="GO:0046872">
    <property type="term" value="F:metal ion binding"/>
    <property type="evidence" value="ECO:0007669"/>
    <property type="project" value="UniProtKB-KW"/>
</dbReference>
<evidence type="ECO:0000313" key="7">
    <source>
        <dbReference type="Proteomes" id="UP000199345"/>
    </source>
</evidence>
<dbReference type="CDD" id="cd02247">
    <property type="entry name" value="cupin_pirin_C"/>
    <property type="match status" value="1"/>
</dbReference>
<dbReference type="InterPro" id="IPR012093">
    <property type="entry name" value="Pirin"/>
</dbReference>
<evidence type="ECO:0000259" key="5">
    <source>
        <dbReference type="Pfam" id="PF05726"/>
    </source>
</evidence>
<gene>
    <name evidence="6" type="ORF">SAMN05216326_10770</name>
</gene>
<feature type="binding site" evidence="2">
    <location>
        <position position="106"/>
    </location>
    <ligand>
        <name>Fe cation</name>
        <dbReference type="ChEBI" id="CHEBI:24875"/>
    </ligand>
</feature>
<dbReference type="SUPFAM" id="SSF51182">
    <property type="entry name" value="RmlC-like cupins"/>
    <property type="match status" value="1"/>
</dbReference>
<dbReference type="PIRSF" id="PIRSF006232">
    <property type="entry name" value="Pirin"/>
    <property type="match status" value="1"/>
</dbReference>
<dbReference type="Pfam" id="PF05726">
    <property type="entry name" value="Pirin_C"/>
    <property type="match status" value="1"/>
</dbReference>
<proteinExistence type="inferred from homology"/>
<evidence type="ECO:0000256" key="2">
    <source>
        <dbReference type="PIRSR" id="PIRSR006232-1"/>
    </source>
</evidence>
<dbReference type="InterPro" id="IPR011051">
    <property type="entry name" value="RmlC_Cupin_sf"/>
</dbReference>
<feature type="domain" description="Pirin N-terminal" evidence="4">
    <location>
        <begin position="23"/>
        <end position="122"/>
    </location>
</feature>
<evidence type="ECO:0000313" key="6">
    <source>
        <dbReference type="EMBL" id="SES94129.1"/>
    </source>
</evidence>
<dbReference type="CDD" id="cd02909">
    <property type="entry name" value="cupin_pirin_N"/>
    <property type="match status" value="1"/>
</dbReference>
<organism evidence="6 7">
    <name type="scientific">Nitrosomonas marina</name>
    <dbReference type="NCBI Taxonomy" id="917"/>
    <lineage>
        <taxon>Bacteria</taxon>
        <taxon>Pseudomonadati</taxon>
        <taxon>Pseudomonadota</taxon>
        <taxon>Betaproteobacteria</taxon>
        <taxon>Nitrosomonadales</taxon>
        <taxon>Nitrosomonadaceae</taxon>
        <taxon>Nitrosomonas</taxon>
    </lineage>
</organism>
<dbReference type="OrthoDB" id="321327at2"/>
<feature type="binding site" evidence="2">
    <location>
        <position position="62"/>
    </location>
    <ligand>
        <name>Fe cation</name>
        <dbReference type="ChEBI" id="CHEBI:24875"/>
    </ligand>
</feature>
<keyword evidence="2" id="KW-0408">Iron</keyword>
<comment type="similarity">
    <text evidence="1 3">Belongs to the pirin family.</text>
</comment>
<name>A0A1I0AIX9_9PROT</name>
<dbReference type="AlphaFoldDB" id="A0A1I0AIX9"/>
<feature type="domain" description="Pirin C-terminal" evidence="5">
    <location>
        <begin position="177"/>
        <end position="279"/>
    </location>
</feature>
<evidence type="ECO:0000256" key="3">
    <source>
        <dbReference type="RuleBase" id="RU003457"/>
    </source>
</evidence>
<accession>A0A1I0AIX9</accession>
<evidence type="ECO:0000259" key="4">
    <source>
        <dbReference type="Pfam" id="PF02678"/>
    </source>
</evidence>
<dbReference type="Gene3D" id="2.60.120.10">
    <property type="entry name" value="Jelly Rolls"/>
    <property type="match status" value="2"/>
</dbReference>
<feature type="binding site" evidence="2">
    <location>
        <position position="60"/>
    </location>
    <ligand>
        <name>Fe cation</name>
        <dbReference type="ChEBI" id="CHEBI:24875"/>
    </ligand>
</feature>
<evidence type="ECO:0008006" key="8">
    <source>
        <dbReference type="Google" id="ProtNLM"/>
    </source>
</evidence>
<dbReference type="InterPro" id="IPR003829">
    <property type="entry name" value="Pirin_N_dom"/>
</dbReference>
<keyword evidence="2" id="KW-0479">Metal-binding</keyword>
<evidence type="ECO:0000256" key="1">
    <source>
        <dbReference type="ARBA" id="ARBA00008416"/>
    </source>
</evidence>
<keyword evidence="7" id="KW-1185">Reference proteome</keyword>
<dbReference type="InterPro" id="IPR008778">
    <property type="entry name" value="Pirin_C_dom"/>
</dbReference>
<comment type="cofactor">
    <cofactor evidence="2">
        <name>Fe cation</name>
        <dbReference type="ChEBI" id="CHEBI:24875"/>
    </cofactor>
    <text evidence="2">Binds 1 Fe cation per subunit.</text>
</comment>
<dbReference type="InterPro" id="IPR014710">
    <property type="entry name" value="RmlC-like_jellyroll"/>
</dbReference>
<protein>
    <recommendedName>
        <fullName evidence="8">Pirin N-terminal domain-containing protein</fullName>
    </recommendedName>
</protein>
<sequence length="291" mass="32003">MDIATDTLRSISATATREGAGVTVFRTIGTPRLRELDPFLLLDHIDSDDPDHYVAGFTSHPHRGFVTLTYILDGIMTHKDSLGNSGDLGPGSVQWMKAASGIIHSEMPKQKDGLLRGFQLWINLPAAHKMDRPEYQEYAATDFPVVRTTAYTVKVLVGSFDNAIAPIKDDLTSTSLYDVQIRPGARFHVTVPAGHNRFIYVFEGGGKLLGHDMGSRSLFVPDTNGGAGNSAEFIAGEHGARFLMADAKPISEPIVRQGPFVMNTRAEIEQAVHDYQTNELVRDKALFHRNK</sequence>
<dbReference type="PANTHER" id="PTHR13903">
    <property type="entry name" value="PIRIN-RELATED"/>
    <property type="match status" value="1"/>
</dbReference>
<dbReference type="PANTHER" id="PTHR13903:SF8">
    <property type="entry name" value="PIRIN"/>
    <property type="match status" value="1"/>
</dbReference>
<dbReference type="Pfam" id="PF02678">
    <property type="entry name" value="Pirin"/>
    <property type="match status" value="1"/>
</dbReference>
<dbReference type="EMBL" id="FOIA01000007">
    <property type="protein sequence ID" value="SES94129.1"/>
    <property type="molecule type" value="Genomic_DNA"/>
</dbReference>
<dbReference type="Proteomes" id="UP000199345">
    <property type="component" value="Unassembled WGS sequence"/>
</dbReference>
<feature type="binding site" evidence="2">
    <location>
        <position position="104"/>
    </location>
    <ligand>
        <name>Fe cation</name>
        <dbReference type="ChEBI" id="CHEBI:24875"/>
    </ligand>
</feature>